<gene>
    <name evidence="1" type="ORF">SNAT2548_LOCUS23908</name>
</gene>
<reference evidence="1" key="1">
    <citation type="submission" date="2021-02" db="EMBL/GenBank/DDBJ databases">
        <authorList>
            <person name="Dougan E. K."/>
            <person name="Rhodes N."/>
            <person name="Thang M."/>
            <person name="Chan C."/>
        </authorList>
    </citation>
    <scope>NUCLEOTIDE SEQUENCE</scope>
</reference>
<dbReference type="AlphaFoldDB" id="A0A812RJ45"/>
<comment type="caution">
    <text evidence="1">The sequence shown here is derived from an EMBL/GenBank/DDBJ whole genome shotgun (WGS) entry which is preliminary data.</text>
</comment>
<keyword evidence="2" id="KW-1185">Reference proteome</keyword>
<accession>A0A812RJ45</accession>
<organism evidence="1 2">
    <name type="scientific">Symbiodinium natans</name>
    <dbReference type="NCBI Taxonomy" id="878477"/>
    <lineage>
        <taxon>Eukaryota</taxon>
        <taxon>Sar</taxon>
        <taxon>Alveolata</taxon>
        <taxon>Dinophyceae</taxon>
        <taxon>Suessiales</taxon>
        <taxon>Symbiodiniaceae</taxon>
        <taxon>Symbiodinium</taxon>
    </lineage>
</organism>
<proteinExistence type="predicted"/>
<sequence>MPLGDAGWAFQIAALDSLVWMLPRVRFPKHQAHTTSNCKALGQEVAIAQGKRPAGDVHTWTGVGLFCTEHPEEDRKEGLCWIALEGLSSTNCVPKAMWQEASEGSAT</sequence>
<protein>
    <submittedName>
        <fullName evidence="1">Uncharacterized protein</fullName>
    </submittedName>
</protein>
<dbReference type="EMBL" id="CAJNDS010002339">
    <property type="protein sequence ID" value="CAE7440029.1"/>
    <property type="molecule type" value="Genomic_DNA"/>
</dbReference>
<dbReference type="Proteomes" id="UP000604046">
    <property type="component" value="Unassembled WGS sequence"/>
</dbReference>
<evidence type="ECO:0000313" key="2">
    <source>
        <dbReference type="Proteomes" id="UP000604046"/>
    </source>
</evidence>
<name>A0A812RJ45_9DINO</name>
<evidence type="ECO:0000313" key="1">
    <source>
        <dbReference type="EMBL" id="CAE7440029.1"/>
    </source>
</evidence>